<accession>A0A420S9I1</accession>
<reference evidence="2 3" key="1">
    <citation type="journal article" date="2018" name="Sci. Rep.">
        <title>Characterisation of pathogen-specific regions and novel effector candidates in Fusarium oxysporum f. sp. cepae.</title>
        <authorList>
            <person name="Armitage A.D."/>
            <person name="Taylor A."/>
            <person name="Sobczyk M.K."/>
            <person name="Baxter L."/>
            <person name="Greenfield B.P."/>
            <person name="Bates H.J."/>
            <person name="Wilson F."/>
            <person name="Jackson A.C."/>
            <person name="Ott S."/>
            <person name="Harrison R.J."/>
            <person name="Clarkson J.P."/>
        </authorList>
    </citation>
    <scope>NUCLEOTIDE SEQUENCE [LARGE SCALE GENOMIC DNA]</scope>
    <source>
        <strain evidence="2 3">Fp_A8</strain>
    </source>
</reference>
<sequence>MRFSTLFASVGLAGSALAGIVPRSYRVPAANGFPNPDASQEKQIAIQAGGKLPGAPLPTTLGVGSTTAFQLIAFNELFETAYFCSLLYNVTNGIEGYKVEGDKLHEAKHVLKTVLAQEEQHAIGALATLKSAGKFAPSPCKYQFPVDNLKDAILLAETFTAVVLGALQDANVVFASEGLPEVVRLISSVIGQEGEQNGFYRIYLGQGFIVPGSCTEDIKKIDLPLFPALQVNGGAIAVLEAEDQSLTFSATLEESHKGEDIYITYTTGQQLPYSVKAENVKWNGKSVKLEAEFPYHKLVAQGFTHAALTTSNNIATPDDVPNFTLAAPGLIQVKNPLDGGKASYSD</sequence>
<comment type="caution">
    <text evidence="2">The sequence shown here is derived from an EMBL/GenBank/DDBJ whole genome shotgun (WGS) entry which is preliminary data.</text>
</comment>
<dbReference type="EMBL" id="MRDB01000092">
    <property type="protein sequence ID" value="RKL25963.1"/>
    <property type="molecule type" value="Genomic_DNA"/>
</dbReference>
<organism evidence="2 3">
    <name type="scientific">Gibberella intermedia</name>
    <name type="common">Bulb rot disease fungus</name>
    <name type="synonym">Fusarium proliferatum</name>
    <dbReference type="NCBI Taxonomy" id="948311"/>
    <lineage>
        <taxon>Eukaryota</taxon>
        <taxon>Fungi</taxon>
        <taxon>Dikarya</taxon>
        <taxon>Ascomycota</taxon>
        <taxon>Pezizomycotina</taxon>
        <taxon>Sordariomycetes</taxon>
        <taxon>Hypocreomycetidae</taxon>
        <taxon>Hypocreales</taxon>
        <taxon>Nectriaceae</taxon>
        <taxon>Fusarium</taxon>
        <taxon>Fusarium fujikuroi species complex</taxon>
    </lineage>
</organism>
<keyword evidence="1" id="KW-0732">Signal</keyword>
<dbReference type="Proteomes" id="UP000283569">
    <property type="component" value="Unassembled WGS sequence"/>
</dbReference>
<feature type="signal peptide" evidence="1">
    <location>
        <begin position="1"/>
        <end position="18"/>
    </location>
</feature>
<dbReference type="Pfam" id="PF13668">
    <property type="entry name" value="Ferritin_2"/>
    <property type="match status" value="1"/>
</dbReference>
<evidence type="ECO:0008006" key="4">
    <source>
        <dbReference type="Google" id="ProtNLM"/>
    </source>
</evidence>
<evidence type="ECO:0000256" key="1">
    <source>
        <dbReference type="SAM" id="SignalP"/>
    </source>
</evidence>
<dbReference type="AlphaFoldDB" id="A0A420S9I1"/>
<evidence type="ECO:0000313" key="2">
    <source>
        <dbReference type="EMBL" id="RKL25963.1"/>
    </source>
</evidence>
<name>A0A420S9I1_GIBIN</name>
<proteinExistence type="predicted"/>
<feature type="chain" id="PRO_5019492843" description="Late sexual development protein" evidence="1">
    <location>
        <begin position="19"/>
        <end position="346"/>
    </location>
</feature>
<gene>
    <name evidence="2" type="ORF">BFJ72_g13920</name>
</gene>
<protein>
    <recommendedName>
        <fullName evidence="4">Late sexual development protein</fullName>
    </recommendedName>
</protein>
<evidence type="ECO:0000313" key="3">
    <source>
        <dbReference type="Proteomes" id="UP000283569"/>
    </source>
</evidence>